<accession>A0A371HJ79</accession>
<dbReference type="PANTHER" id="PTHR37984">
    <property type="entry name" value="PROTEIN CBG26694"/>
    <property type="match status" value="1"/>
</dbReference>
<evidence type="ECO:0000313" key="1">
    <source>
        <dbReference type="EMBL" id="RDY02843.1"/>
    </source>
</evidence>
<dbReference type="Gene3D" id="3.10.10.10">
    <property type="entry name" value="HIV Type 1 Reverse Transcriptase, subunit A, domain 1"/>
    <property type="match status" value="1"/>
</dbReference>
<sequence>MTFKTKFGLYEWLVMSFGLTNALNTFMRLMNHIIRTLIGCCVVICFDDILYINLEKCMFCISEVIFLGYTVGLQGVRVDEEKVKDIQSWPTPINMSDVGSFHGLASFYRYFVKDFSTINAPLNEIIKKDVGFK</sequence>
<protein>
    <submittedName>
        <fullName evidence="1">Retrovirus-related Pol polyprotein from transposon 17.6</fullName>
    </submittedName>
</protein>
<name>A0A371HJ79_MUCPR</name>
<gene>
    <name evidence="1" type="primary">pol</name>
    <name evidence="1" type="ORF">CR513_13643</name>
</gene>
<dbReference type="AlphaFoldDB" id="A0A371HJ79"/>
<dbReference type="Proteomes" id="UP000257109">
    <property type="component" value="Unassembled WGS sequence"/>
</dbReference>
<dbReference type="SUPFAM" id="SSF56672">
    <property type="entry name" value="DNA/RNA polymerases"/>
    <property type="match status" value="1"/>
</dbReference>
<dbReference type="InterPro" id="IPR043502">
    <property type="entry name" value="DNA/RNA_pol_sf"/>
</dbReference>
<dbReference type="EMBL" id="QJKJ01002449">
    <property type="protein sequence ID" value="RDY02843.1"/>
    <property type="molecule type" value="Genomic_DNA"/>
</dbReference>
<evidence type="ECO:0000313" key="2">
    <source>
        <dbReference type="Proteomes" id="UP000257109"/>
    </source>
</evidence>
<dbReference type="OrthoDB" id="415724at2759"/>
<dbReference type="PANTHER" id="PTHR37984:SF5">
    <property type="entry name" value="PROTEIN NYNRIN-LIKE"/>
    <property type="match status" value="1"/>
</dbReference>
<comment type="caution">
    <text evidence="1">The sequence shown here is derived from an EMBL/GenBank/DDBJ whole genome shotgun (WGS) entry which is preliminary data.</text>
</comment>
<dbReference type="InterPro" id="IPR043128">
    <property type="entry name" value="Rev_trsase/Diguanyl_cyclase"/>
</dbReference>
<dbReference type="InterPro" id="IPR050951">
    <property type="entry name" value="Retrovirus_Pol_polyprotein"/>
</dbReference>
<dbReference type="Gene3D" id="3.30.70.270">
    <property type="match status" value="2"/>
</dbReference>
<organism evidence="1 2">
    <name type="scientific">Mucuna pruriens</name>
    <name type="common">Velvet bean</name>
    <name type="synonym">Dolichos pruriens</name>
    <dbReference type="NCBI Taxonomy" id="157652"/>
    <lineage>
        <taxon>Eukaryota</taxon>
        <taxon>Viridiplantae</taxon>
        <taxon>Streptophyta</taxon>
        <taxon>Embryophyta</taxon>
        <taxon>Tracheophyta</taxon>
        <taxon>Spermatophyta</taxon>
        <taxon>Magnoliopsida</taxon>
        <taxon>eudicotyledons</taxon>
        <taxon>Gunneridae</taxon>
        <taxon>Pentapetalae</taxon>
        <taxon>rosids</taxon>
        <taxon>fabids</taxon>
        <taxon>Fabales</taxon>
        <taxon>Fabaceae</taxon>
        <taxon>Papilionoideae</taxon>
        <taxon>50 kb inversion clade</taxon>
        <taxon>NPAAA clade</taxon>
        <taxon>indigoferoid/millettioid clade</taxon>
        <taxon>Phaseoleae</taxon>
        <taxon>Mucuna</taxon>
    </lineage>
</organism>
<proteinExistence type="predicted"/>
<keyword evidence="2" id="KW-1185">Reference proteome</keyword>
<feature type="non-terminal residue" evidence="1">
    <location>
        <position position="1"/>
    </location>
</feature>
<reference evidence="1" key="1">
    <citation type="submission" date="2018-05" db="EMBL/GenBank/DDBJ databases">
        <title>Draft genome of Mucuna pruriens seed.</title>
        <authorList>
            <person name="Nnadi N.E."/>
            <person name="Vos R."/>
            <person name="Hasami M.H."/>
            <person name="Devisetty U.K."/>
            <person name="Aguiy J.C."/>
        </authorList>
    </citation>
    <scope>NUCLEOTIDE SEQUENCE [LARGE SCALE GENOMIC DNA]</scope>
    <source>
        <strain evidence="1">JCA_2017</strain>
    </source>
</reference>